<feature type="chain" id="PRO_5001648151" evidence="1">
    <location>
        <begin position="18"/>
        <end position="139"/>
    </location>
</feature>
<dbReference type="OrthoDB" id="8185788at2759"/>
<dbReference type="Proteomes" id="UP000027135">
    <property type="component" value="Unassembled WGS sequence"/>
</dbReference>
<evidence type="ECO:0000313" key="2">
    <source>
        <dbReference type="EMBL" id="KDR11926.1"/>
    </source>
</evidence>
<gene>
    <name evidence="2" type="ORF">L798_14205</name>
</gene>
<organism evidence="2 3">
    <name type="scientific">Zootermopsis nevadensis</name>
    <name type="common">Dampwood termite</name>
    <dbReference type="NCBI Taxonomy" id="136037"/>
    <lineage>
        <taxon>Eukaryota</taxon>
        <taxon>Metazoa</taxon>
        <taxon>Ecdysozoa</taxon>
        <taxon>Arthropoda</taxon>
        <taxon>Hexapoda</taxon>
        <taxon>Insecta</taxon>
        <taxon>Pterygota</taxon>
        <taxon>Neoptera</taxon>
        <taxon>Polyneoptera</taxon>
        <taxon>Dictyoptera</taxon>
        <taxon>Blattodea</taxon>
        <taxon>Blattoidea</taxon>
        <taxon>Termitoidae</taxon>
        <taxon>Termopsidae</taxon>
        <taxon>Zootermopsis</taxon>
    </lineage>
</organism>
<dbReference type="InParanoid" id="A0A067QQ83"/>
<feature type="signal peptide" evidence="1">
    <location>
        <begin position="1"/>
        <end position="17"/>
    </location>
</feature>
<dbReference type="EMBL" id="KK853058">
    <property type="protein sequence ID" value="KDR11926.1"/>
    <property type="molecule type" value="Genomic_DNA"/>
</dbReference>
<evidence type="ECO:0000256" key="1">
    <source>
        <dbReference type="SAM" id="SignalP"/>
    </source>
</evidence>
<accession>A0A067QQ83</accession>
<reference evidence="2 3" key="1">
    <citation type="journal article" date="2014" name="Nat. Commun.">
        <title>Molecular traces of alternative social organization in a termite genome.</title>
        <authorList>
            <person name="Terrapon N."/>
            <person name="Li C."/>
            <person name="Robertson H.M."/>
            <person name="Ji L."/>
            <person name="Meng X."/>
            <person name="Booth W."/>
            <person name="Chen Z."/>
            <person name="Childers C.P."/>
            <person name="Glastad K.M."/>
            <person name="Gokhale K."/>
            <person name="Gowin J."/>
            <person name="Gronenberg W."/>
            <person name="Hermansen R.A."/>
            <person name="Hu H."/>
            <person name="Hunt B.G."/>
            <person name="Huylmans A.K."/>
            <person name="Khalil S.M."/>
            <person name="Mitchell R.D."/>
            <person name="Munoz-Torres M.C."/>
            <person name="Mustard J.A."/>
            <person name="Pan H."/>
            <person name="Reese J.T."/>
            <person name="Scharf M.E."/>
            <person name="Sun F."/>
            <person name="Vogel H."/>
            <person name="Xiao J."/>
            <person name="Yang W."/>
            <person name="Yang Z."/>
            <person name="Yang Z."/>
            <person name="Zhou J."/>
            <person name="Zhu J."/>
            <person name="Brent C.S."/>
            <person name="Elsik C.G."/>
            <person name="Goodisman M.A."/>
            <person name="Liberles D.A."/>
            <person name="Roe R.M."/>
            <person name="Vargo E.L."/>
            <person name="Vilcinskas A."/>
            <person name="Wang J."/>
            <person name="Bornberg-Bauer E."/>
            <person name="Korb J."/>
            <person name="Zhang G."/>
            <person name="Liebig J."/>
        </authorList>
    </citation>
    <scope>NUCLEOTIDE SEQUENCE [LARGE SCALE GENOMIC DNA]</scope>
    <source>
        <tissue evidence="2">Whole organism</tissue>
    </source>
</reference>
<dbReference type="PROSITE" id="PS51257">
    <property type="entry name" value="PROKAR_LIPOPROTEIN"/>
    <property type="match status" value="1"/>
</dbReference>
<sequence>MKYLAVCLLVVAGSCLADLSRRNTYGSYYDKLADELKVPFLRYQLAVAVVEVGANSEDKSYPVANHLLTPEGLGLPDTVFSSLEELDTPAGFSSHLFSLVTKDMGLNVYHVIDLIRTSFACPDKNSGCWDIGDVGSNCC</sequence>
<keyword evidence="3" id="KW-1185">Reference proteome</keyword>
<keyword evidence="1" id="KW-0732">Signal</keyword>
<name>A0A067QQ83_ZOONE</name>
<evidence type="ECO:0000313" key="3">
    <source>
        <dbReference type="Proteomes" id="UP000027135"/>
    </source>
</evidence>
<protein>
    <submittedName>
        <fullName evidence="2">Uncharacterized protein</fullName>
    </submittedName>
</protein>
<dbReference type="AlphaFoldDB" id="A0A067QQ83"/>
<proteinExistence type="predicted"/>